<feature type="chain" id="PRO_5023405291" description="Arginine biosynthesis bifunctional protein ArgJ beta chain" evidence="8">
    <location>
        <begin position="195"/>
        <end position="404"/>
    </location>
</feature>
<keyword evidence="5 8" id="KW-0808">Transferase</keyword>
<comment type="pathway">
    <text evidence="8">Amino-acid biosynthesis; L-arginine biosynthesis; N(2)-acetyl-L-ornithine from L-glutamate: step 1/4.</text>
</comment>
<feature type="binding site" evidence="8">
    <location>
        <position position="404"/>
    </location>
    <ligand>
        <name>substrate</name>
    </ligand>
</feature>
<feature type="binding site" evidence="8">
    <location>
        <position position="399"/>
    </location>
    <ligand>
        <name>substrate</name>
    </ligand>
</feature>
<dbReference type="GO" id="GO:0004042">
    <property type="term" value="F:L-glutamate N-acetyltransferase activity"/>
    <property type="evidence" value="ECO:0007669"/>
    <property type="project" value="UniProtKB-UniRule"/>
</dbReference>
<dbReference type="eggNOG" id="COG1364">
    <property type="taxonomic scope" value="Bacteria"/>
</dbReference>
<proteinExistence type="inferred from homology"/>
<evidence type="ECO:0000313" key="9">
    <source>
        <dbReference type="EMBL" id="EAQ07487.1"/>
    </source>
</evidence>
<evidence type="ECO:0000256" key="4">
    <source>
        <dbReference type="ARBA" id="ARBA00022605"/>
    </source>
</evidence>
<dbReference type="Gene3D" id="3.60.70.12">
    <property type="entry name" value="L-amino peptidase D-ALA esterase/amidase"/>
    <property type="match status" value="1"/>
</dbReference>
<feature type="binding site" evidence="8">
    <location>
        <position position="158"/>
    </location>
    <ligand>
        <name>substrate</name>
    </ligand>
</feature>
<dbReference type="PANTHER" id="PTHR23100:SF0">
    <property type="entry name" value="ARGININE BIOSYNTHESIS BIFUNCTIONAL PROTEIN ARGJ, MITOCHONDRIAL"/>
    <property type="match status" value="1"/>
</dbReference>
<evidence type="ECO:0000256" key="6">
    <source>
        <dbReference type="ARBA" id="ARBA00022813"/>
    </source>
</evidence>
<feature type="binding site" evidence="8">
    <location>
        <position position="184"/>
    </location>
    <ligand>
        <name>substrate</name>
    </ligand>
</feature>
<evidence type="ECO:0000256" key="5">
    <source>
        <dbReference type="ARBA" id="ARBA00022679"/>
    </source>
</evidence>
<keyword evidence="8" id="KW-0511">Multifunctional enzyme</keyword>
<dbReference type="Gene3D" id="3.10.20.340">
    <property type="entry name" value="ArgJ beta chain, C-terminal domain"/>
    <property type="match status" value="1"/>
</dbReference>
<dbReference type="HAMAP" id="MF_01106">
    <property type="entry name" value="ArgJ"/>
    <property type="match status" value="1"/>
</dbReference>
<comment type="caution">
    <text evidence="9">The sequence shown here is derived from an EMBL/GenBank/DDBJ whole genome shotgun (WGS) entry which is preliminary data.</text>
</comment>
<dbReference type="EC" id="2.3.1.1" evidence="8"/>
<dbReference type="InterPro" id="IPR002813">
    <property type="entry name" value="Arg_biosynth_ArgJ"/>
</dbReference>
<dbReference type="GO" id="GO:0006526">
    <property type="term" value="P:L-arginine biosynthetic process"/>
    <property type="evidence" value="ECO:0007669"/>
    <property type="project" value="UniProtKB-UniRule"/>
</dbReference>
<keyword evidence="6 8" id="KW-0068">Autocatalytic cleavage</keyword>
<feature type="active site" description="Nucleophile" evidence="8">
    <location>
        <position position="195"/>
    </location>
</feature>
<keyword evidence="7 8" id="KW-0012">Acyltransferase</keyword>
<dbReference type="GO" id="GO:0004358">
    <property type="term" value="F:L-glutamate N-acetyltransferase activity, acting on acetyl-L-ornithine as donor"/>
    <property type="evidence" value="ECO:0007669"/>
    <property type="project" value="UniProtKB-UniRule"/>
</dbReference>
<comment type="subcellular location">
    <subcellularLocation>
        <location evidence="8">Cytoplasm</location>
    </subcellularLocation>
</comment>
<dbReference type="RefSeq" id="WP_007206273.1">
    <property type="nucleotide sequence ID" value="NZ_CH672414.1"/>
</dbReference>
<dbReference type="HOGENOM" id="CLU_027172_1_0_5"/>
<gene>
    <name evidence="8 9" type="primary">argJ</name>
    <name evidence="9" type="ORF">SKA53_11658</name>
</gene>
<evidence type="ECO:0000256" key="7">
    <source>
        <dbReference type="ARBA" id="ARBA00023315"/>
    </source>
</evidence>
<evidence type="ECO:0000256" key="1">
    <source>
        <dbReference type="ARBA" id="ARBA00006774"/>
    </source>
</evidence>
<evidence type="ECO:0000256" key="8">
    <source>
        <dbReference type="HAMAP-Rule" id="MF_01106"/>
    </source>
</evidence>
<reference evidence="9 10" key="1">
    <citation type="submission" date="2006-01" db="EMBL/GenBank/DDBJ databases">
        <authorList>
            <person name="Hagstrom A."/>
            <person name="Ferriera S."/>
            <person name="Johnson J."/>
            <person name="Kravitz S."/>
            <person name="Halpern A."/>
            <person name="Remington K."/>
            <person name="Beeson K."/>
            <person name="Tran B."/>
            <person name="Rogers Y.-H."/>
            <person name="Friedman R."/>
            <person name="Venter J.C."/>
        </authorList>
    </citation>
    <scope>NUCLEOTIDE SEQUENCE [LARGE SCALE GENOMIC DNA]</scope>
    <source>
        <strain evidence="9 10">SKA53</strain>
    </source>
</reference>
<dbReference type="EC" id="2.3.1.35" evidence="8"/>
<feature type="chain" id="PRO_5023405290" description="Arginine biosynthesis bifunctional protein ArgJ alpha chain" evidence="8">
    <location>
        <begin position="1"/>
        <end position="194"/>
    </location>
</feature>
<dbReference type="InterPro" id="IPR016117">
    <property type="entry name" value="ArgJ-like_dom_sf"/>
</dbReference>
<dbReference type="Pfam" id="PF01960">
    <property type="entry name" value="ArgJ"/>
    <property type="match status" value="1"/>
</dbReference>
<comment type="pathway">
    <text evidence="8">Amino-acid biosynthesis; L-arginine biosynthesis; L-ornithine and N-acetyl-L-glutamate from L-glutamate and N(2)-acetyl-L-ornithine (cyclic): step 1/1.</text>
</comment>
<keyword evidence="8" id="KW-0963">Cytoplasm</keyword>
<name>A3V2A6_9RHOB</name>
<accession>A3V2A6</accession>
<comment type="subunit">
    <text evidence="2 8">Heterotetramer of two alpha and two beta chains.</text>
</comment>
<keyword evidence="10" id="KW-1185">Reference proteome</keyword>
<dbReference type="CDD" id="cd02152">
    <property type="entry name" value="OAT"/>
    <property type="match status" value="1"/>
</dbReference>
<dbReference type="NCBIfam" id="TIGR00120">
    <property type="entry name" value="ArgJ"/>
    <property type="match status" value="1"/>
</dbReference>
<dbReference type="UniPathway" id="UPA00068">
    <property type="reaction ID" value="UER00106"/>
</dbReference>
<comment type="catalytic activity">
    <reaction evidence="8">
        <text>L-glutamate + acetyl-CoA = N-acetyl-L-glutamate + CoA + H(+)</text>
        <dbReference type="Rhea" id="RHEA:24292"/>
        <dbReference type="ChEBI" id="CHEBI:15378"/>
        <dbReference type="ChEBI" id="CHEBI:29985"/>
        <dbReference type="ChEBI" id="CHEBI:44337"/>
        <dbReference type="ChEBI" id="CHEBI:57287"/>
        <dbReference type="ChEBI" id="CHEBI:57288"/>
        <dbReference type="EC" id="2.3.1.1"/>
    </reaction>
</comment>
<sequence length="404" mass="41302">MKTSPLAPAQFPDLPVIAGVTFASAAAGVKYQNRTDVMLAIATPGSSVAGVFTRSATRSAPVLDCQAKLGGDPAGAAGILVNSGNSNAFTGKNGVASVVALTQAVADLTDVPVGRVFTASTGVIGEPLPHDRIIAKLAELHNGQTEAAIKDAARAIMTTDTFPKGASASVTVGDKTVQIAGIAKGSGMIAPDMATMLVYIFTDALIGQDALQALVSLHNDQTFNCITVDSDTSTSDSLIAVATGASGVDVTGNTEFAAALHGVMLDLAHQVVRDGEGATKFVTVTVTGAVDDTDARKVAMAIANSPLVKTAIAGEDANWGRIVMAVGKSGAQADRDKLSIRFGDITVAENGWRAPDYSEDAASAYMKNAELVIGVDLGLGSGQSTVWTCDLTHGYIDINADYRS</sequence>
<organism evidence="9 10">
    <name type="scientific">Yoonia vestfoldensis SKA53</name>
    <dbReference type="NCBI Taxonomy" id="314232"/>
    <lineage>
        <taxon>Bacteria</taxon>
        <taxon>Pseudomonadati</taxon>
        <taxon>Pseudomonadota</taxon>
        <taxon>Alphaproteobacteria</taxon>
        <taxon>Rhodobacterales</taxon>
        <taxon>Paracoccaceae</taxon>
        <taxon>Yoonia</taxon>
    </lineage>
</organism>
<evidence type="ECO:0000313" key="10">
    <source>
        <dbReference type="Proteomes" id="UP000004507"/>
    </source>
</evidence>
<feature type="binding site" evidence="8">
    <location>
        <position position="276"/>
    </location>
    <ligand>
        <name>substrate</name>
    </ligand>
</feature>
<dbReference type="AlphaFoldDB" id="A3V2A6"/>
<dbReference type="STRING" id="314232.SKA53_11658"/>
<protein>
    <recommendedName>
        <fullName evidence="8">Arginine biosynthesis bifunctional protein ArgJ</fullName>
    </recommendedName>
    <domain>
        <recommendedName>
            <fullName evidence="8">Glutamate N-acetyltransferase</fullName>
            <ecNumber evidence="8">2.3.1.35</ecNumber>
        </recommendedName>
        <alternativeName>
            <fullName evidence="8">Ornithine acetyltransferase</fullName>
            <shortName evidence="8">OATase</shortName>
        </alternativeName>
        <alternativeName>
            <fullName evidence="8">Ornithine transacetylase</fullName>
        </alternativeName>
    </domain>
    <domain>
        <recommendedName>
            <fullName evidence="8">Amino-acid acetyltransferase</fullName>
            <ecNumber evidence="8">2.3.1.1</ecNumber>
        </recommendedName>
        <alternativeName>
            <fullName evidence="8">N-acetylglutamate synthase</fullName>
            <shortName evidence="8">AGSase</shortName>
        </alternativeName>
    </domain>
    <component>
        <recommendedName>
            <fullName evidence="8">Arginine biosynthesis bifunctional protein ArgJ alpha chain</fullName>
        </recommendedName>
    </component>
    <component>
        <recommendedName>
            <fullName evidence="8">Arginine biosynthesis bifunctional protein ArgJ beta chain</fullName>
        </recommendedName>
    </component>
</protein>
<feature type="site" description="Involved in the stabilization of negative charge on the oxyanion by the formation of the oxyanion hole" evidence="8">
    <location>
        <position position="121"/>
    </location>
</feature>
<feature type="site" description="Cleavage; by autolysis" evidence="8">
    <location>
        <begin position="194"/>
        <end position="195"/>
    </location>
</feature>
<keyword evidence="3 8" id="KW-0055">Arginine biosynthesis</keyword>
<comment type="similarity">
    <text evidence="1 8">Belongs to the ArgJ family.</text>
</comment>
<dbReference type="FunFam" id="3.10.20.340:FF:000001">
    <property type="entry name" value="Arginine biosynthesis bifunctional protein ArgJ, chloroplastic"/>
    <property type="match status" value="1"/>
</dbReference>
<dbReference type="PANTHER" id="PTHR23100">
    <property type="entry name" value="ARGININE BIOSYNTHESIS BIFUNCTIONAL PROTEIN ARGJ"/>
    <property type="match status" value="1"/>
</dbReference>
<keyword evidence="4 8" id="KW-0028">Amino-acid biosynthesis</keyword>
<dbReference type="GO" id="GO:0005737">
    <property type="term" value="C:cytoplasm"/>
    <property type="evidence" value="ECO:0007669"/>
    <property type="project" value="UniProtKB-SubCell"/>
</dbReference>
<evidence type="ECO:0000256" key="3">
    <source>
        <dbReference type="ARBA" id="ARBA00022571"/>
    </source>
</evidence>
<dbReference type="MEROPS" id="T05.001"/>
<feature type="binding site" evidence="8">
    <location>
        <position position="195"/>
    </location>
    <ligand>
        <name>substrate</name>
    </ligand>
</feature>
<feature type="site" description="Involved in the stabilization of negative charge on the oxyanion by the formation of the oxyanion hole" evidence="8">
    <location>
        <position position="122"/>
    </location>
</feature>
<dbReference type="OrthoDB" id="9804242at2"/>
<dbReference type="Proteomes" id="UP000004507">
    <property type="component" value="Unassembled WGS sequence"/>
</dbReference>
<dbReference type="EMBL" id="AAMS01000002">
    <property type="protein sequence ID" value="EAQ07487.1"/>
    <property type="molecule type" value="Genomic_DNA"/>
</dbReference>
<dbReference type="InterPro" id="IPR042195">
    <property type="entry name" value="ArgJ_beta_C"/>
</dbReference>
<dbReference type="GO" id="GO:0006592">
    <property type="term" value="P:ornithine biosynthetic process"/>
    <property type="evidence" value="ECO:0007669"/>
    <property type="project" value="TreeGrafter"/>
</dbReference>
<comment type="catalytic activity">
    <reaction evidence="8">
        <text>N(2)-acetyl-L-ornithine + L-glutamate = N-acetyl-L-glutamate + L-ornithine</text>
        <dbReference type="Rhea" id="RHEA:15349"/>
        <dbReference type="ChEBI" id="CHEBI:29985"/>
        <dbReference type="ChEBI" id="CHEBI:44337"/>
        <dbReference type="ChEBI" id="CHEBI:46911"/>
        <dbReference type="ChEBI" id="CHEBI:57805"/>
        <dbReference type="EC" id="2.3.1.35"/>
    </reaction>
</comment>
<comment type="function">
    <text evidence="8">Catalyzes two activities which are involved in the cyclic version of arginine biosynthesis: the synthesis of N-acetylglutamate from glutamate and acetyl-CoA as the acetyl donor, and of ornithine by transacetylation between N(2)-acetylornithine and glutamate.</text>
</comment>
<evidence type="ECO:0000256" key="2">
    <source>
        <dbReference type="ARBA" id="ARBA00011475"/>
    </source>
</evidence>
<dbReference type="NCBIfam" id="NF003802">
    <property type="entry name" value="PRK05388.1"/>
    <property type="match status" value="1"/>
</dbReference>
<dbReference type="SUPFAM" id="SSF56266">
    <property type="entry name" value="DmpA/ArgJ-like"/>
    <property type="match status" value="1"/>
</dbReference>